<proteinExistence type="predicted"/>
<keyword evidence="3" id="KW-1185">Reference proteome</keyword>
<dbReference type="Proteomes" id="UP000813385">
    <property type="component" value="Unassembled WGS sequence"/>
</dbReference>
<feature type="region of interest" description="Disordered" evidence="1">
    <location>
        <begin position="1"/>
        <end position="64"/>
    </location>
</feature>
<protein>
    <submittedName>
        <fullName evidence="2">Uncharacterized protein</fullName>
    </submittedName>
</protein>
<evidence type="ECO:0000313" key="2">
    <source>
        <dbReference type="EMBL" id="KAH7362732.1"/>
    </source>
</evidence>
<dbReference type="OrthoDB" id="10635797at2759"/>
<name>A0A8K0THD8_9PEZI</name>
<sequence>MSRPRRTRTAAQQPYQSAARQEIEFSACEDPSEKRQLTLLHRKRQSALRTPPPEVNSDSDSDNDLDIDFGDHDTLVASIPGDISNLCETMKIEEPADLADDCSESSDVSVFDAWAPRTMNPQDYDGLCLPLANQEPVPDSAEDQIGEIYRCELSPSMASGLRWLSDHLFRLGMRHWTDNGELCVEMNGPYHIRETAKSFIKEVRTGLPWSEVKRQDARAHVFFHDMFCTICVPAEDFLESARGVLSRKHRACIVRNHLTSQNGGLALAIRKVTSTSISIEGNLLRFAGLVEKDVLETQHLLKSLLDGEDRRRVFDNVLKQAKQECEAQGEVVDLNILQNLKFQK</sequence>
<dbReference type="AlphaFoldDB" id="A0A8K0THD8"/>
<comment type="caution">
    <text evidence="2">The sequence shown here is derived from an EMBL/GenBank/DDBJ whole genome shotgun (WGS) entry which is preliminary data.</text>
</comment>
<evidence type="ECO:0000313" key="3">
    <source>
        <dbReference type="Proteomes" id="UP000813385"/>
    </source>
</evidence>
<feature type="compositionally biased region" description="Polar residues" evidence="1">
    <location>
        <begin position="9"/>
        <end position="19"/>
    </location>
</feature>
<dbReference type="EMBL" id="JAGPXD010000003">
    <property type="protein sequence ID" value="KAH7362732.1"/>
    <property type="molecule type" value="Genomic_DNA"/>
</dbReference>
<reference evidence="2" key="1">
    <citation type="journal article" date="2021" name="Nat. Commun.">
        <title>Genetic determinants of endophytism in the Arabidopsis root mycobiome.</title>
        <authorList>
            <person name="Mesny F."/>
            <person name="Miyauchi S."/>
            <person name="Thiergart T."/>
            <person name="Pickel B."/>
            <person name="Atanasova L."/>
            <person name="Karlsson M."/>
            <person name="Huettel B."/>
            <person name="Barry K.W."/>
            <person name="Haridas S."/>
            <person name="Chen C."/>
            <person name="Bauer D."/>
            <person name="Andreopoulos W."/>
            <person name="Pangilinan J."/>
            <person name="LaButti K."/>
            <person name="Riley R."/>
            <person name="Lipzen A."/>
            <person name="Clum A."/>
            <person name="Drula E."/>
            <person name="Henrissat B."/>
            <person name="Kohler A."/>
            <person name="Grigoriev I.V."/>
            <person name="Martin F.M."/>
            <person name="Hacquard S."/>
        </authorList>
    </citation>
    <scope>NUCLEOTIDE SEQUENCE</scope>
    <source>
        <strain evidence="2">MPI-CAGE-AT-0016</strain>
    </source>
</reference>
<organism evidence="2 3">
    <name type="scientific">Plectosphaerella cucumerina</name>
    <dbReference type="NCBI Taxonomy" id="40658"/>
    <lineage>
        <taxon>Eukaryota</taxon>
        <taxon>Fungi</taxon>
        <taxon>Dikarya</taxon>
        <taxon>Ascomycota</taxon>
        <taxon>Pezizomycotina</taxon>
        <taxon>Sordariomycetes</taxon>
        <taxon>Hypocreomycetidae</taxon>
        <taxon>Glomerellales</taxon>
        <taxon>Plectosphaerellaceae</taxon>
        <taxon>Plectosphaerella</taxon>
    </lineage>
</organism>
<accession>A0A8K0THD8</accession>
<evidence type="ECO:0000256" key="1">
    <source>
        <dbReference type="SAM" id="MobiDB-lite"/>
    </source>
</evidence>
<gene>
    <name evidence="2" type="ORF">B0T11DRAFT_298105</name>
</gene>